<reference evidence="8" key="1">
    <citation type="submission" date="2019-03" db="EMBL/GenBank/DDBJ databases">
        <title>Single cell metagenomics reveals metabolic interactions within the superorganism composed of flagellate Streblomastix strix and complex community of Bacteroidetes bacteria on its surface.</title>
        <authorList>
            <person name="Treitli S.C."/>
            <person name="Kolisko M."/>
            <person name="Husnik F."/>
            <person name="Keeling P."/>
            <person name="Hampl V."/>
        </authorList>
    </citation>
    <scope>NUCLEOTIDE SEQUENCE</scope>
    <source>
        <strain evidence="8">STM</strain>
    </source>
</reference>
<dbReference type="AlphaFoldDB" id="A0A5J4S5D0"/>
<keyword evidence="5" id="KW-0812">Transmembrane</keyword>
<dbReference type="InterPro" id="IPR012944">
    <property type="entry name" value="SusD_RagB_dom"/>
</dbReference>
<keyword evidence="4" id="KW-0998">Cell outer membrane</keyword>
<keyword evidence="2" id="KW-0732">Signal</keyword>
<evidence type="ECO:0000256" key="2">
    <source>
        <dbReference type="ARBA" id="ARBA00022729"/>
    </source>
</evidence>
<feature type="domain" description="RagB/SusD" evidence="6">
    <location>
        <begin position="277"/>
        <end position="545"/>
    </location>
</feature>
<comment type="subcellular location">
    <subcellularLocation>
        <location evidence="1">Cell outer membrane</location>
    </subcellularLocation>
</comment>
<evidence type="ECO:0000259" key="7">
    <source>
        <dbReference type="Pfam" id="PF14322"/>
    </source>
</evidence>
<feature type="transmembrane region" description="Helical" evidence="5">
    <location>
        <begin position="6"/>
        <end position="24"/>
    </location>
</feature>
<dbReference type="Pfam" id="PF14322">
    <property type="entry name" value="SusD-like_3"/>
    <property type="match status" value="1"/>
</dbReference>
<dbReference type="SUPFAM" id="SSF48452">
    <property type="entry name" value="TPR-like"/>
    <property type="match status" value="1"/>
</dbReference>
<evidence type="ECO:0000256" key="3">
    <source>
        <dbReference type="ARBA" id="ARBA00023136"/>
    </source>
</evidence>
<dbReference type="Gene3D" id="1.25.40.390">
    <property type="match status" value="1"/>
</dbReference>
<organism evidence="8">
    <name type="scientific">termite gut metagenome</name>
    <dbReference type="NCBI Taxonomy" id="433724"/>
    <lineage>
        <taxon>unclassified sequences</taxon>
        <taxon>metagenomes</taxon>
        <taxon>organismal metagenomes</taxon>
    </lineage>
</organism>
<comment type="caution">
    <text evidence="8">The sequence shown here is derived from an EMBL/GenBank/DDBJ whole genome shotgun (WGS) entry which is preliminary data.</text>
</comment>
<gene>
    <name evidence="8" type="ORF">EZS27_011581</name>
</gene>
<dbReference type="Pfam" id="PF07980">
    <property type="entry name" value="SusD_RagB"/>
    <property type="match status" value="1"/>
</dbReference>
<dbReference type="GO" id="GO:0009279">
    <property type="term" value="C:cell outer membrane"/>
    <property type="evidence" value="ECO:0007669"/>
    <property type="project" value="UniProtKB-SubCell"/>
</dbReference>
<evidence type="ECO:0000256" key="4">
    <source>
        <dbReference type="ARBA" id="ARBA00023237"/>
    </source>
</evidence>
<dbReference type="InterPro" id="IPR033985">
    <property type="entry name" value="SusD-like_N"/>
</dbReference>
<sequence>MKKVFYIIYYVLAILFLPACNDVLDMKPLDKLSEEDVWKDQALIQLYVNTTYRALPSGFQGDILTSASDEAYCIHNSGSYRLILRGELSPDNVSDLAWTLNYWKTAYSRLREINIFFSKINDVPVEESFRKASIGEMTFLRAFIYANLLARYGGFPIITNVFGLNEDYSVRRNSYDECVKYIVDELNSAIPLLPDKQPDSQLGRASADACRALKSRVLLYAASPLVNTSNDKSKWQAAADAAKELLNTNRYALESDYQQTFLKDNNEIILACSYSQANATDFHLYQGRNGSNGWGAENPTQGLVDAFETLNGEQPYLDNGSVNLASGYDPNHPYDNRDPRLSAAILYDGSVWAGRETETYRGGLDSPESSIQSWNASMTGYYLKKFLHEEIPPTGGNIHPTSPWIFFRYGEILLNYAEAMFELGDENTAREYLNIIRSRESVQMPLIPISVTGDALRKKIYNERRIELVFEGHRFFDVRRWKIAMETENVDMKGVNILIDENGIKTYDFNRAVLQRQFSEQHYWLPLPRAEIDKSLGTLEQSPIYK</sequence>
<evidence type="ECO:0000259" key="6">
    <source>
        <dbReference type="Pfam" id="PF07980"/>
    </source>
</evidence>
<feature type="domain" description="SusD-like N-terminal" evidence="7">
    <location>
        <begin position="90"/>
        <end position="219"/>
    </location>
</feature>
<dbReference type="CDD" id="cd08977">
    <property type="entry name" value="SusD"/>
    <property type="match status" value="1"/>
</dbReference>
<dbReference type="EMBL" id="SNRY01000451">
    <property type="protein sequence ID" value="KAA6340563.1"/>
    <property type="molecule type" value="Genomic_DNA"/>
</dbReference>
<accession>A0A5J4S5D0</accession>
<name>A0A5J4S5D0_9ZZZZ</name>
<proteinExistence type="predicted"/>
<protein>
    <submittedName>
        <fullName evidence="8">RagB/SusD family nutrient uptake outer membrane protein</fullName>
    </submittedName>
</protein>
<dbReference type="InterPro" id="IPR011990">
    <property type="entry name" value="TPR-like_helical_dom_sf"/>
</dbReference>
<evidence type="ECO:0000313" key="8">
    <source>
        <dbReference type="EMBL" id="KAA6340563.1"/>
    </source>
</evidence>
<evidence type="ECO:0000256" key="5">
    <source>
        <dbReference type="SAM" id="Phobius"/>
    </source>
</evidence>
<evidence type="ECO:0000256" key="1">
    <source>
        <dbReference type="ARBA" id="ARBA00004442"/>
    </source>
</evidence>
<keyword evidence="3 5" id="KW-0472">Membrane</keyword>
<keyword evidence="5" id="KW-1133">Transmembrane helix</keyword>